<evidence type="ECO:0000256" key="1">
    <source>
        <dbReference type="SAM" id="MobiDB-lite"/>
    </source>
</evidence>
<evidence type="ECO:0000313" key="2">
    <source>
        <dbReference type="EMBL" id="OGF26824.1"/>
    </source>
</evidence>
<gene>
    <name evidence="2" type="ORF">A2242_00505</name>
</gene>
<name>A0A1F5SJH1_9BACT</name>
<dbReference type="STRING" id="1797995.A2242_00505"/>
<feature type="region of interest" description="Disordered" evidence="1">
    <location>
        <begin position="88"/>
        <end position="107"/>
    </location>
</feature>
<evidence type="ECO:0000313" key="3">
    <source>
        <dbReference type="Proteomes" id="UP000178925"/>
    </source>
</evidence>
<comment type="caution">
    <text evidence="2">The sequence shown here is derived from an EMBL/GenBank/DDBJ whole genome shotgun (WGS) entry which is preliminary data.</text>
</comment>
<dbReference type="Proteomes" id="UP000178925">
    <property type="component" value="Unassembled WGS sequence"/>
</dbReference>
<dbReference type="EMBL" id="MFGC01000032">
    <property type="protein sequence ID" value="OGF26824.1"/>
    <property type="molecule type" value="Genomic_DNA"/>
</dbReference>
<proteinExistence type="predicted"/>
<dbReference type="AlphaFoldDB" id="A0A1F5SJH1"/>
<organism evidence="2 3">
    <name type="scientific">Candidatus Falkowbacteria bacterium RIFOXYA2_FULL_47_9</name>
    <dbReference type="NCBI Taxonomy" id="1797995"/>
    <lineage>
        <taxon>Bacteria</taxon>
        <taxon>Candidatus Falkowiibacteriota</taxon>
    </lineage>
</organism>
<sequence length="107" mass="12468">MTEKLFARPALLDRHQTLEAELRQNVHIALVKLLNSSLLHSRQQNSQERWYSEHETEVEMLLDSDAEIQALAREGNYQGAAELIVQKIQVQGEERETRNTKRPPKHK</sequence>
<protein>
    <submittedName>
        <fullName evidence="2">Uncharacterized protein</fullName>
    </submittedName>
</protein>
<reference evidence="2 3" key="1">
    <citation type="journal article" date="2016" name="Nat. Commun.">
        <title>Thousands of microbial genomes shed light on interconnected biogeochemical processes in an aquifer system.</title>
        <authorList>
            <person name="Anantharaman K."/>
            <person name="Brown C.T."/>
            <person name="Hug L.A."/>
            <person name="Sharon I."/>
            <person name="Castelle C.J."/>
            <person name="Probst A.J."/>
            <person name="Thomas B.C."/>
            <person name="Singh A."/>
            <person name="Wilkins M.J."/>
            <person name="Karaoz U."/>
            <person name="Brodie E.L."/>
            <person name="Williams K.H."/>
            <person name="Hubbard S.S."/>
            <person name="Banfield J.F."/>
        </authorList>
    </citation>
    <scope>NUCLEOTIDE SEQUENCE [LARGE SCALE GENOMIC DNA]</scope>
</reference>
<accession>A0A1F5SJH1</accession>